<keyword evidence="2 8" id="KW-0028">Amino-acid biosynthesis</keyword>
<dbReference type="Proteomes" id="UP001432180">
    <property type="component" value="Chromosome"/>
</dbReference>
<dbReference type="EC" id="2.7.2.11" evidence="8"/>
<dbReference type="PANTHER" id="PTHR43654">
    <property type="entry name" value="GLUTAMATE 5-KINASE"/>
    <property type="match status" value="1"/>
</dbReference>
<dbReference type="SUPFAM" id="SSF53633">
    <property type="entry name" value="Carbamate kinase-like"/>
    <property type="match status" value="1"/>
</dbReference>
<organism evidence="10 11">
    <name type="scientific">Thiorhodovibrio winogradskyi</name>
    <dbReference type="NCBI Taxonomy" id="77007"/>
    <lineage>
        <taxon>Bacteria</taxon>
        <taxon>Pseudomonadati</taxon>
        <taxon>Pseudomonadota</taxon>
        <taxon>Gammaproteobacteria</taxon>
        <taxon>Chromatiales</taxon>
        <taxon>Chromatiaceae</taxon>
        <taxon>Thiorhodovibrio</taxon>
    </lineage>
</organism>
<sequence>MQDSCLLFARERIPAIKRWVVKIGSALLTADGQGLSREILAPWIAQIAARRQQGHQVVLVSSGAVAQGMARMGWRQRPRSLHELQAAAAIGQMGLIRAYEDGFAQRALQTAQILLTRDDLANRARYLNARSTLRTLLSLGVIPVVNENDTVATDELRFGDNDTLAALVANLIEAELLILLTDQDGLFEADPRSHPDARLISETRIDDRRLDSAAGGSRSGLGRGGMLTKVRAARLAARSGCATVIAPGRRTAVLDEIHAGAEIGTLLTPVQGPQAARKQWLAGQLQPRGQLVLDDGAVRALCEKGRSLLAVGVKAVSGQFSRGDPVACVDTHGREIARGLINYDALETRRLLGQPSANFAAILGFVDDEELIHRDNLVLV</sequence>
<dbReference type="InterPro" id="IPR036974">
    <property type="entry name" value="PUA_sf"/>
</dbReference>
<dbReference type="InterPro" id="IPR036393">
    <property type="entry name" value="AceGlu_kinase-like_sf"/>
</dbReference>
<keyword evidence="5 8" id="KW-0547">Nucleotide-binding</keyword>
<feature type="binding site" evidence="8">
    <location>
        <begin position="181"/>
        <end position="182"/>
    </location>
    <ligand>
        <name>ATP</name>
        <dbReference type="ChEBI" id="CHEBI:30616"/>
    </ligand>
</feature>
<dbReference type="PIRSF" id="PIRSF000729">
    <property type="entry name" value="GK"/>
    <property type="match status" value="1"/>
</dbReference>
<name>A0ABZ0SE37_9GAMM</name>
<dbReference type="InterPro" id="IPR041739">
    <property type="entry name" value="G5K_ProB"/>
</dbReference>
<dbReference type="PRINTS" id="PR00474">
    <property type="entry name" value="GLU5KINASE"/>
</dbReference>
<proteinExistence type="inferred from homology"/>
<evidence type="ECO:0000256" key="7">
    <source>
        <dbReference type="ARBA" id="ARBA00022840"/>
    </source>
</evidence>
<feature type="binding site" evidence="8">
    <location>
        <position position="22"/>
    </location>
    <ligand>
        <name>ATP</name>
        <dbReference type="ChEBI" id="CHEBI:30616"/>
    </ligand>
</feature>
<evidence type="ECO:0000256" key="8">
    <source>
        <dbReference type="HAMAP-Rule" id="MF_00456"/>
    </source>
</evidence>
<dbReference type="InterPro" id="IPR011529">
    <property type="entry name" value="Glu_5kinase"/>
</dbReference>
<comment type="catalytic activity">
    <reaction evidence="8">
        <text>L-glutamate + ATP = L-glutamyl 5-phosphate + ADP</text>
        <dbReference type="Rhea" id="RHEA:14877"/>
        <dbReference type="ChEBI" id="CHEBI:29985"/>
        <dbReference type="ChEBI" id="CHEBI:30616"/>
        <dbReference type="ChEBI" id="CHEBI:58274"/>
        <dbReference type="ChEBI" id="CHEBI:456216"/>
        <dbReference type="EC" id="2.7.2.11"/>
    </reaction>
</comment>
<keyword evidence="7 8" id="KW-0067">ATP-binding</keyword>
<dbReference type="GO" id="GO:0004349">
    <property type="term" value="F:glutamate 5-kinase activity"/>
    <property type="evidence" value="ECO:0007669"/>
    <property type="project" value="UniProtKB-EC"/>
</dbReference>
<keyword evidence="11" id="KW-1185">Reference proteome</keyword>
<comment type="caution">
    <text evidence="8">Lacks conserved residue(s) required for the propagation of feature annotation.</text>
</comment>
<dbReference type="Gene3D" id="2.30.130.10">
    <property type="entry name" value="PUA domain"/>
    <property type="match status" value="1"/>
</dbReference>
<dbReference type="CDD" id="cd21157">
    <property type="entry name" value="PUA_G5K"/>
    <property type="match status" value="1"/>
</dbReference>
<dbReference type="EMBL" id="CP121472">
    <property type="protein sequence ID" value="WPL18859.1"/>
    <property type="molecule type" value="Genomic_DNA"/>
</dbReference>
<dbReference type="CDD" id="cd04242">
    <property type="entry name" value="AAK_G5K_ProB"/>
    <property type="match status" value="1"/>
</dbReference>
<protein>
    <recommendedName>
        <fullName evidence="8">Glutamate 5-kinase</fullName>
        <ecNumber evidence="8">2.7.2.11</ecNumber>
    </recommendedName>
    <alternativeName>
        <fullName evidence="8">Gamma-glutamyl kinase</fullName>
        <shortName evidence="8">GK</shortName>
    </alternativeName>
</protein>
<feature type="binding site" evidence="8">
    <location>
        <position position="149"/>
    </location>
    <ligand>
        <name>substrate</name>
    </ligand>
</feature>
<comment type="pathway">
    <text evidence="8">Amino-acid biosynthesis; L-proline biosynthesis; L-glutamate 5-semialdehyde from L-glutamate: step 1/2.</text>
</comment>
<evidence type="ECO:0000313" key="11">
    <source>
        <dbReference type="Proteomes" id="UP001432180"/>
    </source>
</evidence>
<dbReference type="Gene3D" id="3.40.1160.10">
    <property type="entry name" value="Acetylglutamate kinase-like"/>
    <property type="match status" value="1"/>
</dbReference>
<dbReference type="Pfam" id="PF00696">
    <property type="entry name" value="AA_kinase"/>
    <property type="match status" value="1"/>
</dbReference>
<evidence type="ECO:0000259" key="9">
    <source>
        <dbReference type="SMART" id="SM00359"/>
    </source>
</evidence>
<evidence type="ECO:0000256" key="3">
    <source>
        <dbReference type="ARBA" id="ARBA00022650"/>
    </source>
</evidence>
<gene>
    <name evidence="8 10" type="primary">proB</name>
    <name evidence="10" type="ORF">Thiowin_03950</name>
</gene>
<dbReference type="PROSITE" id="PS00902">
    <property type="entry name" value="GLUTAMATE_5_KINASE"/>
    <property type="match status" value="1"/>
</dbReference>
<dbReference type="SMART" id="SM00359">
    <property type="entry name" value="PUA"/>
    <property type="match status" value="1"/>
</dbReference>
<feature type="binding site" evidence="8">
    <location>
        <position position="161"/>
    </location>
    <ligand>
        <name>substrate</name>
    </ligand>
</feature>
<evidence type="ECO:0000256" key="2">
    <source>
        <dbReference type="ARBA" id="ARBA00022605"/>
    </source>
</evidence>
<dbReference type="HAMAP" id="MF_00456">
    <property type="entry name" value="ProB"/>
    <property type="match status" value="1"/>
</dbReference>
<dbReference type="InterPro" id="IPR002478">
    <property type="entry name" value="PUA"/>
</dbReference>
<keyword evidence="6 8" id="KW-0418">Kinase</keyword>
<feature type="domain" description="PUA" evidence="9">
    <location>
        <begin position="289"/>
        <end position="369"/>
    </location>
</feature>
<dbReference type="InterPro" id="IPR005715">
    <property type="entry name" value="Glu_5kinase/COase_Synthase"/>
</dbReference>
<keyword evidence="1 8" id="KW-0963">Cytoplasm</keyword>
<dbReference type="InterPro" id="IPR001057">
    <property type="entry name" value="Glu/AcGlu_kinase"/>
</dbReference>
<dbReference type="RefSeq" id="WP_328984600.1">
    <property type="nucleotide sequence ID" value="NZ_CP121472.1"/>
</dbReference>
<evidence type="ECO:0000256" key="4">
    <source>
        <dbReference type="ARBA" id="ARBA00022679"/>
    </source>
</evidence>
<evidence type="ECO:0000313" key="10">
    <source>
        <dbReference type="EMBL" id="WPL18859.1"/>
    </source>
</evidence>
<evidence type="ECO:0000256" key="5">
    <source>
        <dbReference type="ARBA" id="ARBA00022741"/>
    </source>
</evidence>
<dbReference type="PANTHER" id="PTHR43654:SF1">
    <property type="entry name" value="ISOPENTENYL PHOSPHATE KINASE"/>
    <property type="match status" value="1"/>
</dbReference>
<dbReference type="InterPro" id="IPR019797">
    <property type="entry name" value="Glutamate_5-kinase_CS"/>
</dbReference>
<dbReference type="SUPFAM" id="SSF88697">
    <property type="entry name" value="PUA domain-like"/>
    <property type="match status" value="1"/>
</dbReference>
<reference evidence="10 11" key="1">
    <citation type="journal article" date="2023" name="Microorganisms">
        <title>Thiorhodovibrio frisius and Trv. litoralis spp. nov., Two Novel Members from a Clade of Fastidious Purple Sulfur Bacteria That Exhibit Unique Red-Shifted Light-Harvesting Capabilities.</title>
        <authorList>
            <person name="Methner A."/>
            <person name="Kuzyk S.B."/>
            <person name="Petersen J."/>
            <person name="Bauer S."/>
            <person name="Brinkmann H."/>
            <person name="Sichau K."/>
            <person name="Wanner G."/>
            <person name="Wolf J."/>
            <person name="Neumann-Schaal M."/>
            <person name="Henke P."/>
            <person name="Tank M."/>
            <person name="Sproer C."/>
            <person name="Bunk B."/>
            <person name="Overmann J."/>
        </authorList>
    </citation>
    <scope>NUCLEOTIDE SEQUENCE [LARGE SCALE GENOMIC DNA]</scope>
    <source>
        <strain evidence="10 11">DSM 6702</strain>
    </source>
</reference>
<feature type="binding site" evidence="8">
    <location>
        <position position="62"/>
    </location>
    <ligand>
        <name>substrate</name>
    </ligand>
</feature>
<accession>A0ABZ0SE37</accession>
<comment type="subcellular location">
    <subcellularLocation>
        <location evidence="8">Cytoplasm</location>
    </subcellularLocation>
</comment>
<comment type="function">
    <text evidence="8">Catalyzes the transfer of a phosphate group to glutamate to form L-glutamate 5-phosphate.</text>
</comment>
<dbReference type="InterPro" id="IPR015947">
    <property type="entry name" value="PUA-like_sf"/>
</dbReference>
<dbReference type="Pfam" id="PF01472">
    <property type="entry name" value="PUA"/>
    <property type="match status" value="1"/>
</dbReference>
<dbReference type="NCBIfam" id="TIGR01027">
    <property type="entry name" value="proB"/>
    <property type="match status" value="1"/>
</dbReference>
<keyword evidence="4 8" id="KW-0808">Transferase</keyword>
<evidence type="ECO:0000256" key="6">
    <source>
        <dbReference type="ARBA" id="ARBA00022777"/>
    </source>
</evidence>
<dbReference type="InterPro" id="IPR001048">
    <property type="entry name" value="Asp/Glu/Uridylate_kinase"/>
</dbReference>
<comment type="similarity">
    <text evidence="8">Belongs to the glutamate 5-kinase family.</text>
</comment>
<evidence type="ECO:0000256" key="1">
    <source>
        <dbReference type="ARBA" id="ARBA00022490"/>
    </source>
</evidence>
<dbReference type="PROSITE" id="PS50890">
    <property type="entry name" value="PUA"/>
    <property type="match status" value="1"/>
</dbReference>
<keyword evidence="3 8" id="KW-0641">Proline biosynthesis</keyword>